<protein>
    <submittedName>
        <fullName evidence="1">Uncharacterized protein</fullName>
    </submittedName>
</protein>
<organism evidence="1 2">
    <name type="scientific">Aneurinibacillus migulanus</name>
    <name type="common">Bacillus migulanus</name>
    <dbReference type="NCBI Taxonomy" id="47500"/>
    <lineage>
        <taxon>Bacteria</taxon>
        <taxon>Bacillati</taxon>
        <taxon>Bacillota</taxon>
        <taxon>Bacilli</taxon>
        <taxon>Bacillales</taxon>
        <taxon>Paenibacillaceae</taxon>
        <taxon>Aneurinibacillus group</taxon>
        <taxon>Aneurinibacillus</taxon>
    </lineage>
</organism>
<gene>
    <name evidence="1" type="ORF">SAMN04487909_1263</name>
</gene>
<dbReference type="EMBL" id="FNED01000026">
    <property type="protein sequence ID" value="SDJ70540.1"/>
    <property type="molecule type" value="Genomic_DNA"/>
</dbReference>
<name>A0A1G8VZ86_ANEMI</name>
<evidence type="ECO:0000313" key="1">
    <source>
        <dbReference type="EMBL" id="SDJ70540.1"/>
    </source>
</evidence>
<dbReference type="AlphaFoldDB" id="A0A1G8VZ86"/>
<proteinExistence type="predicted"/>
<evidence type="ECO:0000313" key="2">
    <source>
        <dbReference type="Proteomes" id="UP000182836"/>
    </source>
</evidence>
<reference evidence="1 2" key="1">
    <citation type="submission" date="2016-10" db="EMBL/GenBank/DDBJ databases">
        <authorList>
            <person name="de Groot N.N."/>
        </authorList>
    </citation>
    <scope>NUCLEOTIDE SEQUENCE [LARGE SCALE GENOMIC DNA]</scope>
    <source>
        <strain evidence="1 2">DSM 2895</strain>
    </source>
</reference>
<sequence length="62" mass="6845">MMYYVVYETISLFGKSNDHNVAAFETLGEARDFAQEVTGQGSPKVTIAQEIGMGDKEDRLAN</sequence>
<dbReference type="RefSeq" id="WP_139189061.1">
    <property type="nucleotide sequence ID" value="NZ_BJOA01000085.1"/>
</dbReference>
<dbReference type="Proteomes" id="UP000182836">
    <property type="component" value="Unassembled WGS sequence"/>
</dbReference>
<accession>A0A1G8VZ86</accession>
<dbReference type="OrthoDB" id="9870333at2"/>